<accession>A0A4P6ZC60</accession>
<protein>
    <submittedName>
        <fullName evidence="1">Uncharacterized protein</fullName>
    </submittedName>
</protein>
<evidence type="ECO:0000313" key="1">
    <source>
        <dbReference type="EMBL" id="QBO57058.1"/>
    </source>
</evidence>
<keyword evidence="2" id="KW-1185">Reference proteome</keyword>
<name>A0A4P6ZC60_9FLAO</name>
<proteinExistence type="predicted"/>
<dbReference type="EMBL" id="CP037954">
    <property type="protein sequence ID" value="QBO57058.1"/>
    <property type="molecule type" value="Genomic_DNA"/>
</dbReference>
<dbReference type="AlphaFoldDB" id="A0A4P6ZC60"/>
<evidence type="ECO:0000313" key="2">
    <source>
        <dbReference type="Proteomes" id="UP000294419"/>
    </source>
</evidence>
<reference evidence="1 2" key="1">
    <citation type="submission" date="2019-03" db="EMBL/GenBank/DDBJ databases">
        <authorList>
            <person name="Kim H."/>
            <person name="Yu S.-M."/>
        </authorList>
    </citation>
    <scope>NUCLEOTIDE SEQUENCE [LARGE SCALE GENOMIC DNA]</scope>
    <source>
        <strain evidence="1 2">NBC122</strain>
    </source>
</reference>
<dbReference type="Proteomes" id="UP000294419">
    <property type="component" value="Chromosome"/>
</dbReference>
<organism evidence="1 2">
    <name type="scientific">Chryseobacterium salivictor</name>
    <dbReference type="NCBI Taxonomy" id="2547600"/>
    <lineage>
        <taxon>Bacteria</taxon>
        <taxon>Pseudomonadati</taxon>
        <taxon>Bacteroidota</taxon>
        <taxon>Flavobacteriia</taxon>
        <taxon>Flavobacteriales</taxon>
        <taxon>Weeksellaceae</taxon>
        <taxon>Chryseobacterium group</taxon>
        <taxon>Chryseobacterium</taxon>
    </lineage>
</organism>
<dbReference type="RefSeq" id="WP_165983174.1">
    <property type="nucleotide sequence ID" value="NZ_CP037954.1"/>
</dbReference>
<gene>
    <name evidence="1" type="ORF">NBC122_00200</name>
</gene>
<sequence length="54" mass="5862">MMAGISKNGILSGALGNLGFREQQIPKLRTHQTFIVMGTLIFKTAAPQRTAAFK</sequence>
<dbReference type="KEGG" id="csal:NBC122_00200"/>